<geneLocation type="plasmid" evidence="3">
    <name>pb18-1</name>
</geneLocation>
<keyword evidence="2" id="KW-0614">Plasmid</keyword>
<reference evidence="2 3" key="1">
    <citation type="submission" date="2019-09" db="EMBL/GenBank/DDBJ databases">
        <title>Non-baumannii Acinetobacter spp. carrying blaNDM-1 isolated in China.</title>
        <authorList>
            <person name="Cui C."/>
            <person name="Chen C."/>
            <person name="Sun J."/>
            <person name="Liu Y."/>
        </authorList>
    </citation>
    <scope>NUCLEOTIDE SEQUENCE [LARGE SCALE GENOMIC DNA]</scope>
    <source>
        <strain evidence="2 3">B18</strain>
        <plasmid evidence="3">pb18-1</plasmid>
    </source>
</reference>
<name>A0A6C0Y6R4_9GAMM</name>
<dbReference type="Proteomes" id="UP000503440">
    <property type="component" value="Plasmid pB18-1"/>
</dbReference>
<dbReference type="RefSeq" id="WP_163146485.1">
    <property type="nucleotide sequence ID" value="NZ_CP044456.1"/>
</dbReference>
<proteinExistence type="predicted"/>
<dbReference type="EMBL" id="CP044456">
    <property type="protein sequence ID" value="QIC71826.1"/>
    <property type="molecule type" value="Genomic_DNA"/>
</dbReference>
<feature type="coiled-coil region" evidence="1">
    <location>
        <begin position="206"/>
        <end position="233"/>
    </location>
</feature>
<protein>
    <submittedName>
        <fullName evidence="2">Adenylosuccinate synthase</fullName>
    </submittedName>
</protein>
<accession>A0A6C0Y6R4</accession>
<dbReference type="AlphaFoldDB" id="A0A6C0Y6R4"/>
<gene>
    <name evidence="2" type="ORF">FSC09_15665</name>
</gene>
<sequence length="241" mass="27532">MSNNLHRQLCEIGAKFLKRSASKNGHGCHFTIIEPSVYGENPDVFGVRHGTISERKIGDAVYICGYDVGTVVLEAKTSRPDFLRDRAKAHKATDEMGLGRWRYYICPENLIKVEDLPPKYGLIWVTKGGQVKVIAGALAVEKRTMKDHTGRERKFRSMLDVQESFAAWSFDDRNHQNEMNLMTMALARLEGVEDILYLQREKIAIENKLTNQVFELEKKLREAQSQLSKYTAQETLDKLIP</sequence>
<keyword evidence="1" id="KW-0175">Coiled coil</keyword>
<evidence type="ECO:0000313" key="3">
    <source>
        <dbReference type="Proteomes" id="UP000503440"/>
    </source>
</evidence>
<evidence type="ECO:0000256" key="1">
    <source>
        <dbReference type="SAM" id="Coils"/>
    </source>
</evidence>
<organism evidence="2 3">
    <name type="scientific">Acinetobacter indicus</name>
    <dbReference type="NCBI Taxonomy" id="756892"/>
    <lineage>
        <taxon>Bacteria</taxon>
        <taxon>Pseudomonadati</taxon>
        <taxon>Pseudomonadota</taxon>
        <taxon>Gammaproteobacteria</taxon>
        <taxon>Moraxellales</taxon>
        <taxon>Moraxellaceae</taxon>
        <taxon>Acinetobacter</taxon>
    </lineage>
</organism>
<evidence type="ECO:0000313" key="2">
    <source>
        <dbReference type="EMBL" id="QIC71826.1"/>
    </source>
</evidence>